<reference evidence="2 3" key="1">
    <citation type="submission" date="2019-07" db="EMBL/GenBank/DDBJ databases">
        <title>Genomic Encyclopedia of Type Strains, Phase I: the one thousand microbial genomes (KMG-I) project.</title>
        <authorList>
            <person name="Kyrpides N."/>
        </authorList>
    </citation>
    <scope>NUCLEOTIDE SEQUENCE [LARGE SCALE GENOMIC DNA]</scope>
    <source>
        <strain evidence="2 3">DSM 13558</strain>
    </source>
</reference>
<dbReference type="OrthoDB" id="5461404at2"/>
<accession>A0A562J883</accession>
<dbReference type="Pfam" id="PF09851">
    <property type="entry name" value="SHOCT"/>
    <property type="match status" value="1"/>
</dbReference>
<dbReference type="RefSeq" id="WP_145083819.1">
    <property type="nucleotide sequence ID" value="NZ_DAMBUX010000005.1"/>
</dbReference>
<sequence>MMFIWIIIVLLVYHMYKNNESLSINTRKQDSSMEVLKQRYVKGEINDDDYERMKKILQE</sequence>
<dbReference type="Proteomes" id="UP000315343">
    <property type="component" value="Unassembled WGS sequence"/>
</dbReference>
<comment type="caution">
    <text evidence="2">The sequence shown here is derived from an EMBL/GenBank/DDBJ whole genome shotgun (WGS) entry which is preliminary data.</text>
</comment>
<name>A0A562J883_9FIRM</name>
<dbReference type="AlphaFoldDB" id="A0A562J883"/>
<evidence type="ECO:0000259" key="1">
    <source>
        <dbReference type="Pfam" id="PF09851"/>
    </source>
</evidence>
<dbReference type="InterPro" id="IPR018649">
    <property type="entry name" value="SHOCT"/>
</dbReference>
<gene>
    <name evidence="2" type="ORF">LY60_02400</name>
</gene>
<feature type="domain" description="SHOCT" evidence="1">
    <location>
        <begin position="33"/>
        <end position="57"/>
    </location>
</feature>
<evidence type="ECO:0000313" key="2">
    <source>
        <dbReference type="EMBL" id="TWH79422.1"/>
    </source>
</evidence>
<proteinExistence type="predicted"/>
<protein>
    <submittedName>
        <fullName evidence="2">Putative membrane protein</fullName>
    </submittedName>
</protein>
<dbReference type="EMBL" id="VLKH01000006">
    <property type="protein sequence ID" value="TWH79422.1"/>
    <property type="molecule type" value="Genomic_DNA"/>
</dbReference>
<organism evidence="2 3">
    <name type="scientific">Sedimentibacter saalensis</name>
    <dbReference type="NCBI Taxonomy" id="130788"/>
    <lineage>
        <taxon>Bacteria</taxon>
        <taxon>Bacillati</taxon>
        <taxon>Bacillota</taxon>
        <taxon>Tissierellia</taxon>
        <taxon>Sedimentibacter</taxon>
    </lineage>
</organism>
<keyword evidence="3" id="KW-1185">Reference proteome</keyword>
<evidence type="ECO:0000313" key="3">
    <source>
        <dbReference type="Proteomes" id="UP000315343"/>
    </source>
</evidence>